<sequence length="55" mass="5862">MMRLFWPSLAFSALLTGCVNLAPDYQRPEAPVSSQWLPATAGQPVASGSVPTDID</sequence>
<dbReference type="PROSITE" id="PS51257">
    <property type="entry name" value="PROKAR_LIPOPROTEIN"/>
    <property type="match status" value="1"/>
</dbReference>
<gene>
    <name evidence="4" type="ORF">ALP52_03613</name>
    <name evidence="3" type="ORF">ALQ05_01641</name>
</gene>
<feature type="chain" id="PRO_5036084841" evidence="2">
    <location>
        <begin position="23"/>
        <end position="55"/>
    </location>
</feature>
<feature type="signal peptide" evidence="2">
    <location>
        <begin position="1"/>
        <end position="22"/>
    </location>
</feature>
<feature type="region of interest" description="Disordered" evidence="1">
    <location>
        <begin position="36"/>
        <end position="55"/>
    </location>
</feature>
<evidence type="ECO:0000313" key="6">
    <source>
        <dbReference type="Proteomes" id="UP000279553"/>
    </source>
</evidence>
<protein>
    <submittedName>
        <fullName evidence="3">Outer membrane protein</fullName>
    </submittedName>
</protein>
<dbReference type="Proteomes" id="UP000276194">
    <property type="component" value="Unassembled WGS sequence"/>
</dbReference>
<name>A0A3M4KQJ8_PSEA0</name>
<evidence type="ECO:0000313" key="5">
    <source>
        <dbReference type="Proteomes" id="UP000276194"/>
    </source>
</evidence>
<evidence type="ECO:0000256" key="2">
    <source>
        <dbReference type="SAM" id="SignalP"/>
    </source>
</evidence>
<accession>A0A3M4KQJ8</accession>
<evidence type="ECO:0000313" key="3">
    <source>
        <dbReference type="EMBL" id="RMQ31081.1"/>
    </source>
</evidence>
<proteinExistence type="predicted"/>
<evidence type="ECO:0000313" key="4">
    <source>
        <dbReference type="EMBL" id="RMT22638.1"/>
    </source>
</evidence>
<keyword evidence="2" id="KW-0732">Signal</keyword>
<dbReference type="EMBL" id="RBRD01000289">
    <property type="protein sequence ID" value="RMQ31081.1"/>
    <property type="molecule type" value="Genomic_DNA"/>
</dbReference>
<organism evidence="3 6">
    <name type="scientific">Pseudomonas amygdali pv. mori</name>
    <dbReference type="NCBI Taxonomy" id="34065"/>
    <lineage>
        <taxon>Bacteria</taxon>
        <taxon>Pseudomonadati</taxon>
        <taxon>Pseudomonadota</taxon>
        <taxon>Gammaproteobacteria</taxon>
        <taxon>Pseudomonadales</taxon>
        <taxon>Pseudomonadaceae</taxon>
        <taxon>Pseudomonas</taxon>
        <taxon>Pseudomonas amygdali</taxon>
    </lineage>
</organism>
<dbReference type="Proteomes" id="UP000279553">
    <property type="component" value="Unassembled WGS sequence"/>
</dbReference>
<evidence type="ECO:0000256" key="1">
    <source>
        <dbReference type="SAM" id="MobiDB-lite"/>
    </source>
</evidence>
<comment type="caution">
    <text evidence="3">The sequence shown here is derived from an EMBL/GenBank/DDBJ whole genome shotgun (WGS) entry which is preliminary data.</text>
</comment>
<dbReference type="EMBL" id="RBTD01000152">
    <property type="protein sequence ID" value="RMT22638.1"/>
    <property type="molecule type" value="Genomic_DNA"/>
</dbReference>
<dbReference type="AlphaFoldDB" id="A0A3M4KQJ8"/>
<reference evidence="5 6" key="1">
    <citation type="submission" date="2018-08" db="EMBL/GenBank/DDBJ databases">
        <title>Recombination of ecologically and evolutionarily significant loci maintains genetic cohesion in the Pseudomonas syringae species complex.</title>
        <authorList>
            <person name="Dillon M."/>
            <person name="Thakur S."/>
            <person name="Almeida R.N.D."/>
            <person name="Weir B.S."/>
            <person name="Guttman D.S."/>
        </authorList>
    </citation>
    <scope>NUCLEOTIDE SEQUENCE [LARGE SCALE GENOMIC DNA]</scope>
    <source>
        <strain evidence="3 6">ICMP 535</strain>
        <strain evidence="4 5">ICMP 6941</strain>
    </source>
</reference>